<feature type="compositionally biased region" description="Polar residues" evidence="1">
    <location>
        <begin position="1"/>
        <end position="10"/>
    </location>
</feature>
<dbReference type="Proteomes" id="UP000299102">
    <property type="component" value="Unassembled WGS sequence"/>
</dbReference>
<sequence length="184" mass="20715">MEMASCTKTNLRNRHPCRPARPVSMHRPPAAVVVGLPPFTRMNASANARQIVKQYCLSQHRVSLLTHRVRTDTSTLTAQDILWIDGIAVRGSILLEQHFPARLTGDKCRTDIPRTADAKVPRCKGLIDNRVRARGQPVIDFTKARAALIRVRHVAPRSTAPVPAEMKDRIREDGESRRWTIFAN</sequence>
<feature type="region of interest" description="Disordered" evidence="1">
    <location>
        <begin position="1"/>
        <end position="23"/>
    </location>
</feature>
<evidence type="ECO:0000256" key="1">
    <source>
        <dbReference type="SAM" id="MobiDB-lite"/>
    </source>
</evidence>
<accession>A0A4C1WGT3</accession>
<name>A0A4C1WGT3_EUMVA</name>
<protein>
    <submittedName>
        <fullName evidence="2">Uncharacterized protein</fullName>
    </submittedName>
</protein>
<evidence type="ECO:0000313" key="3">
    <source>
        <dbReference type="Proteomes" id="UP000299102"/>
    </source>
</evidence>
<evidence type="ECO:0000313" key="2">
    <source>
        <dbReference type="EMBL" id="GBP50293.1"/>
    </source>
</evidence>
<reference evidence="2 3" key="1">
    <citation type="journal article" date="2019" name="Commun. Biol.">
        <title>The bagworm genome reveals a unique fibroin gene that provides high tensile strength.</title>
        <authorList>
            <person name="Kono N."/>
            <person name="Nakamura H."/>
            <person name="Ohtoshi R."/>
            <person name="Tomita M."/>
            <person name="Numata K."/>
            <person name="Arakawa K."/>
        </authorList>
    </citation>
    <scope>NUCLEOTIDE SEQUENCE [LARGE SCALE GENOMIC DNA]</scope>
</reference>
<keyword evidence="3" id="KW-1185">Reference proteome</keyword>
<proteinExistence type="predicted"/>
<dbReference type="EMBL" id="BGZK01000562">
    <property type="protein sequence ID" value="GBP50293.1"/>
    <property type="molecule type" value="Genomic_DNA"/>
</dbReference>
<comment type="caution">
    <text evidence="2">The sequence shown here is derived from an EMBL/GenBank/DDBJ whole genome shotgun (WGS) entry which is preliminary data.</text>
</comment>
<gene>
    <name evidence="2" type="ORF">EVAR_40835_1</name>
</gene>
<organism evidence="2 3">
    <name type="scientific">Eumeta variegata</name>
    <name type="common">Bagworm moth</name>
    <name type="synonym">Eumeta japonica</name>
    <dbReference type="NCBI Taxonomy" id="151549"/>
    <lineage>
        <taxon>Eukaryota</taxon>
        <taxon>Metazoa</taxon>
        <taxon>Ecdysozoa</taxon>
        <taxon>Arthropoda</taxon>
        <taxon>Hexapoda</taxon>
        <taxon>Insecta</taxon>
        <taxon>Pterygota</taxon>
        <taxon>Neoptera</taxon>
        <taxon>Endopterygota</taxon>
        <taxon>Lepidoptera</taxon>
        <taxon>Glossata</taxon>
        <taxon>Ditrysia</taxon>
        <taxon>Tineoidea</taxon>
        <taxon>Psychidae</taxon>
        <taxon>Oiketicinae</taxon>
        <taxon>Eumeta</taxon>
    </lineage>
</organism>
<dbReference type="AlphaFoldDB" id="A0A4C1WGT3"/>